<reference evidence="1 2" key="1">
    <citation type="submission" date="2013-11" db="EMBL/GenBank/DDBJ databases">
        <title>Opisthorchis viverrini - life in the bile duct.</title>
        <authorList>
            <person name="Young N.D."/>
            <person name="Nagarajan N."/>
            <person name="Lin S.J."/>
            <person name="Korhonen P.K."/>
            <person name="Jex A.R."/>
            <person name="Hall R.S."/>
            <person name="Safavi-Hemami H."/>
            <person name="Kaewkong W."/>
            <person name="Bertrand D."/>
            <person name="Gao S."/>
            <person name="Seet Q."/>
            <person name="Wongkham S."/>
            <person name="Teh B.T."/>
            <person name="Wongkham C."/>
            <person name="Intapan P.M."/>
            <person name="Maleewong W."/>
            <person name="Yang X."/>
            <person name="Hu M."/>
            <person name="Wang Z."/>
            <person name="Hofmann A."/>
            <person name="Sternberg P.W."/>
            <person name="Tan P."/>
            <person name="Wang J."/>
            <person name="Gasser R.B."/>
        </authorList>
    </citation>
    <scope>NUCLEOTIDE SEQUENCE [LARGE SCALE GENOMIC DNA]</scope>
</reference>
<dbReference type="EMBL" id="KL596837">
    <property type="protein sequence ID" value="KER23747.1"/>
    <property type="molecule type" value="Genomic_DNA"/>
</dbReference>
<evidence type="ECO:0000313" key="2">
    <source>
        <dbReference type="Proteomes" id="UP000054324"/>
    </source>
</evidence>
<organism evidence="1 2">
    <name type="scientific">Opisthorchis viverrini</name>
    <name type="common">Southeast Asian liver fluke</name>
    <dbReference type="NCBI Taxonomy" id="6198"/>
    <lineage>
        <taxon>Eukaryota</taxon>
        <taxon>Metazoa</taxon>
        <taxon>Spiralia</taxon>
        <taxon>Lophotrochozoa</taxon>
        <taxon>Platyhelminthes</taxon>
        <taxon>Trematoda</taxon>
        <taxon>Digenea</taxon>
        <taxon>Opisthorchiida</taxon>
        <taxon>Opisthorchiata</taxon>
        <taxon>Opisthorchiidae</taxon>
        <taxon>Opisthorchis</taxon>
    </lineage>
</organism>
<keyword evidence="2" id="KW-1185">Reference proteome</keyword>
<dbReference type="OrthoDB" id="191995at2759"/>
<sequence>MNSLQAGSGMMKVPSKALRTVQINASEITNGKKWFEPDLSASQLPLFTLGQPGSIPALVLPSDDMAAGHLKGATAERFLRLLEQR</sequence>
<name>A0A074ZDP9_OPIVI</name>
<dbReference type="CTD" id="20322616"/>
<evidence type="ECO:0000313" key="1">
    <source>
        <dbReference type="EMBL" id="KER23747.1"/>
    </source>
</evidence>
<dbReference type="KEGG" id="ovi:T265_08437"/>
<dbReference type="Proteomes" id="UP000054324">
    <property type="component" value="Unassembled WGS sequence"/>
</dbReference>
<protein>
    <submittedName>
        <fullName evidence="1">Uncharacterized protein</fullName>
    </submittedName>
</protein>
<dbReference type="AlphaFoldDB" id="A0A074ZDP9"/>
<accession>A0A074ZDP9</accession>
<proteinExistence type="predicted"/>
<gene>
    <name evidence="1" type="ORF">T265_08437</name>
</gene>
<dbReference type="RefSeq" id="XP_009172502.1">
    <property type="nucleotide sequence ID" value="XM_009174238.1"/>
</dbReference>
<dbReference type="GeneID" id="20322616"/>